<evidence type="ECO:0000313" key="1">
    <source>
        <dbReference type="EMBL" id="UQC88756.1"/>
    </source>
</evidence>
<dbReference type="RefSeq" id="XP_049150358.1">
    <property type="nucleotide sequence ID" value="XM_049293212.1"/>
</dbReference>
<sequence>MPLQSKNESRIGRTYTQYGTRFCNVGYVKSPLKPAKPGRFRQSEPSKFLDKHPLSRQISMIGLHDIDQRMWNVVPRRKPQVEWRVYRCRSVVPAPHGIFSGGSSPIKYNVPTSGWSVTVLVCKTAVSGSI</sequence>
<organism evidence="1 2">
    <name type="scientific">Colletotrichum lupini</name>
    <dbReference type="NCBI Taxonomy" id="145971"/>
    <lineage>
        <taxon>Eukaryota</taxon>
        <taxon>Fungi</taxon>
        <taxon>Dikarya</taxon>
        <taxon>Ascomycota</taxon>
        <taxon>Pezizomycotina</taxon>
        <taxon>Sordariomycetes</taxon>
        <taxon>Hypocreomycetidae</taxon>
        <taxon>Glomerellales</taxon>
        <taxon>Glomerellaceae</taxon>
        <taxon>Colletotrichum</taxon>
        <taxon>Colletotrichum acutatum species complex</taxon>
    </lineage>
</organism>
<dbReference type="GeneID" id="73348222"/>
<accession>A0A9Q8T3Y3</accession>
<dbReference type="AlphaFoldDB" id="A0A9Q8T3Y3"/>
<keyword evidence="2" id="KW-1185">Reference proteome</keyword>
<evidence type="ECO:0000313" key="2">
    <source>
        <dbReference type="Proteomes" id="UP000830671"/>
    </source>
</evidence>
<gene>
    <name evidence="1" type="ORF">CLUP02_14281</name>
</gene>
<name>A0A9Q8T3Y3_9PEZI</name>
<proteinExistence type="predicted"/>
<dbReference type="Proteomes" id="UP000830671">
    <property type="component" value="Chromosome 7"/>
</dbReference>
<dbReference type="KEGG" id="clup:CLUP02_14281"/>
<dbReference type="EMBL" id="CP019479">
    <property type="protein sequence ID" value="UQC88756.1"/>
    <property type="molecule type" value="Genomic_DNA"/>
</dbReference>
<protein>
    <submittedName>
        <fullName evidence="1">Uncharacterized protein</fullName>
    </submittedName>
</protein>
<reference evidence="1" key="1">
    <citation type="journal article" date="2021" name="Mol. Plant Microbe Interact.">
        <title>Complete Genome Sequence of the Plant-Pathogenic Fungus Colletotrichum lupini.</title>
        <authorList>
            <person name="Baroncelli R."/>
            <person name="Pensec F."/>
            <person name="Da Lio D."/>
            <person name="Boufleur T."/>
            <person name="Vicente I."/>
            <person name="Sarrocco S."/>
            <person name="Picot A."/>
            <person name="Baraldi E."/>
            <person name="Sukno S."/>
            <person name="Thon M."/>
            <person name="Le Floch G."/>
        </authorList>
    </citation>
    <scope>NUCLEOTIDE SEQUENCE</scope>
    <source>
        <strain evidence="1">IMI 504893</strain>
    </source>
</reference>